<dbReference type="Pfam" id="PF00072">
    <property type="entry name" value="Response_reg"/>
    <property type="match status" value="1"/>
</dbReference>
<dbReference type="CDD" id="cd17535">
    <property type="entry name" value="REC_NarL-like"/>
    <property type="match status" value="1"/>
</dbReference>
<protein>
    <submittedName>
        <fullName evidence="6">Response regulator</fullName>
    </submittedName>
</protein>
<dbReference type="SUPFAM" id="SSF52172">
    <property type="entry name" value="CheY-like"/>
    <property type="match status" value="1"/>
</dbReference>
<organism evidence="6 7">
    <name type="scientific">Caenimonas koreensis DSM 17982</name>
    <dbReference type="NCBI Taxonomy" id="1121255"/>
    <lineage>
        <taxon>Bacteria</taxon>
        <taxon>Pseudomonadati</taxon>
        <taxon>Pseudomonadota</taxon>
        <taxon>Betaproteobacteria</taxon>
        <taxon>Burkholderiales</taxon>
        <taxon>Comamonadaceae</taxon>
        <taxon>Caenimonas</taxon>
    </lineage>
</organism>
<evidence type="ECO:0000256" key="3">
    <source>
        <dbReference type="PROSITE-ProRule" id="PRU00169"/>
    </source>
</evidence>
<keyword evidence="7" id="KW-1185">Reference proteome</keyword>
<sequence length="219" mass="24133">MQSALIVEDLPEIRVWLGDTARAAFPELRVTSVARRDEALGAIRQAAFDLALIDLGLPDGSGIDVVGALRQHQPMALPVVVTIYDDDDHLFPALQAGAFGYLLKEQPQDTLVAQLIRMTQGEPPLSPPIARRVLGHFAGAGQRRVQLSQQIEEVVRLTDRETEVLQRVAKGYTLPEIAQQFGLSRHTIADYIKQIYRKLNVSSRAEAALEAARRGLVNP</sequence>
<dbReference type="InterPro" id="IPR058245">
    <property type="entry name" value="NreC/VraR/RcsB-like_REC"/>
</dbReference>
<dbReference type="SUPFAM" id="SSF46894">
    <property type="entry name" value="C-terminal effector domain of the bipartite response regulators"/>
    <property type="match status" value="1"/>
</dbReference>
<dbReference type="GO" id="GO:0003677">
    <property type="term" value="F:DNA binding"/>
    <property type="evidence" value="ECO:0007669"/>
    <property type="project" value="UniProtKB-KW"/>
</dbReference>
<comment type="caution">
    <text evidence="6">The sequence shown here is derived from an EMBL/GenBank/DDBJ whole genome shotgun (WGS) entry which is preliminary data.</text>
</comment>
<evidence type="ECO:0000256" key="2">
    <source>
        <dbReference type="ARBA" id="ARBA00023125"/>
    </source>
</evidence>
<evidence type="ECO:0000313" key="7">
    <source>
        <dbReference type="Proteomes" id="UP000487350"/>
    </source>
</evidence>
<dbReference type="Proteomes" id="UP000487350">
    <property type="component" value="Unassembled WGS sequence"/>
</dbReference>
<dbReference type="PANTHER" id="PTHR43214:SF43">
    <property type="entry name" value="TWO-COMPONENT RESPONSE REGULATOR"/>
    <property type="match status" value="1"/>
</dbReference>
<dbReference type="InterPro" id="IPR001789">
    <property type="entry name" value="Sig_transdc_resp-reg_receiver"/>
</dbReference>
<dbReference type="AlphaFoldDB" id="A0A844B5W2"/>
<feature type="domain" description="Response regulatory" evidence="5">
    <location>
        <begin position="3"/>
        <end position="119"/>
    </location>
</feature>
<dbReference type="Gene3D" id="3.40.50.2300">
    <property type="match status" value="1"/>
</dbReference>
<evidence type="ECO:0000259" key="4">
    <source>
        <dbReference type="PROSITE" id="PS50043"/>
    </source>
</evidence>
<dbReference type="CDD" id="cd06170">
    <property type="entry name" value="LuxR_C_like"/>
    <property type="match status" value="1"/>
</dbReference>
<keyword evidence="1 3" id="KW-0597">Phosphoprotein</keyword>
<dbReference type="PANTHER" id="PTHR43214">
    <property type="entry name" value="TWO-COMPONENT RESPONSE REGULATOR"/>
    <property type="match status" value="1"/>
</dbReference>
<dbReference type="InterPro" id="IPR016032">
    <property type="entry name" value="Sig_transdc_resp-reg_C-effctor"/>
</dbReference>
<dbReference type="SMART" id="SM00448">
    <property type="entry name" value="REC"/>
    <property type="match status" value="1"/>
</dbReference>
<dbReference type="SMART" id="SM00421">
    <property type="entry name" value="HTH_LUXR"/>
    <property type="match status" value="1"/>
</dbReference>
<dbReference type="PROSITE" id="PS50110">
    <property type="entry name" value="RESPONSE_REGULATORY"/>
    <property type="match status" value="1"/>
</dbReference>
<feature type="modified residue" description="4-aspartylphosphate" evidence="3">
    <location>
        <position position="54"/>
    </location>
</feature>
<dbReference type="PROSITE" id="PS50043">
    <property type="entry name" value="HTH_LUXR_2"/>
    <property type="match status" value="1"/>
</dbReference>
<gene>
    <name evidence="6" type="ORF">GHT07_07100</name>
</gene>
<dbReference type="InterPro" id="IPR011006">
    <property type="entry name" value="CheY-like_superfamily"/>
</dbReference>
<feature type="domain" description="HTH luxR-type" evidence="4">
    <location>
        <begin position="150"/>
        <end position="215"/>
    </location>
</feature>
<evidence type="ECO:0000256" key="1">
    <source>
        <dbReference type="ARBA" id="ARBA00022553"/>
    </source>
</evidence>
<accession>A0A844B5W2</accession>
<dbReference type="RefSeq" id="WP_153584381.1">
    <property type="nucleotide sequence ID" value="NZ_WJBU01000006.1"/>
</dbReference>
<name>A0A844B5W2_9BURK</name>
<dbReference type="PRINTS" id="PR00038">
    <property type="entry name" value="HTHLUXR"/>
</dbReference>
<dbReference type="InterPro" id="IPR000792">
    <property type="entry name" value="Tscrpt_reg_LuxR_C"/>
</dbReference>
<dbReference type="GO" id="GO:0006355">
    <property type="term" value="P:regulation of DNA-templated transcription"/>
    <property type="evidence" value="ECO:0007669"/>
    <property type="project" value="InterPro"/>
</dbReference>
<dbReference type="GO" id="GO:0000160">
    <property type="term" value="P:phosphorelay signal transduction system"/>
    <property type="evidence" value="ECO:0007669"/>
    <property type="project" value="InterPro"/>
</dbReference>
<evidence type="ECO:0000313" key="6">
    <source>
        <dbReference type="EMBL" id="MRD47039.1"/>
    </source>
</evidence>
<keyword evidence="2" id="KW-0238">DNA-binding</keyword>
<dbReference type="OrthoDB" id="3623000at2"/>
<dbReference type="EMBL" id="WJBU01000006">
    <property type="protein sequence ID" value="MRD47039.1"/>
    <property type="molecule type" value="Genomic_DNA"/>
</dbReference>
<reference evidence="6 7" key="1">
    <citation type="submission" date="2019-11" db="EMBL/GenBank/DDBJ databases">
        <title>Caenimonas koreensis gen. nov., sp. nov., isolated from activated sludge.</title>
        <authorList>
            <person name="Seung H.R."/>
        </authorList>
    </citation>
    <scope>NUCLEOTIDE SEQUENCE [LARGE SCALE GENOMIC DNA]</scope>
    <source>
        <strain evidence="6 7">EMB320</strain>
    </source>
</reference>
<dbReference type="InterPro" id="IPR039420">
    <property type="entry name" value="WalR-like"/>
</dbReference>
<proteinExistence type="predicted"/>
<dbReference type="Pfam" id="PF00196">
    <property type="entry name" value="GerE"/>
    <property type="match status" value="1"/>
</dbReference>
<evidence type="ECO:0000259" key="5">
    <source>
        <dbReference type="PROSITE" id="PS50110"/>
    </source>
</evidence>